<dbReference type="GO" id="GO:0009535">
    <property type="term" value="C:chloroplast thylakoid membrane"/>
    <property type="evidence" value="ECO:0007669"/>
    <property type="project" value="UniProtKB-SubCell"/>
</dbReference>
<dbReference type="InterPro" id="IPR002208">
    <property type="entry name" value="SecY/SEC61-alpha"/>
</dbReference>
<keyword evidence="5 12" id="KW-0653">Protein transport</keyword>
<accession>A0A7T8G4P4</accession>
<keyword evidence="9 12" id="KW-0472">Membrane</keyword>
<organism evidence="15">
    <name type="scientific">Baffinella frigidus</name>
    <dbReference type="NCBI Taxonomy" id="2571260"/>
    <lineage>
        <taxon>Eukaryota</taxon>
        <taxon>Cryptophyceae</taxon>
        <taxon>Cryptomonadales</taxon>
        <taxon>Baffinellaceae</taxon>
        <taxon>Baffinella</taxon>
    </lineage>
</organism>
<feature type="transmembrane region" description="Helical" evidence="12">
    <location>
        <begin position="58"/>
        <end position="91"/>
    </location>
</feature>
<dbReference type="PIRSF" id="PIRSF004557">
    <property type="entry name" value="SecY"/>
    <property type="match status" value="1"/>
</dbReference>
<gene>
    <name evidence="12 15" type="primary">secY</name>
</gene>
<dbReference type="Pfam" id="PF00344">
    <property type="entry name" value="SecY"/>
    <property type="match status" value="1"/>
</dbReference>
<keyword evidence="15" id="KW-0150">Chloroplast</keyword>
<comment type="subunit">
    <text evidence="12">Component of the plastid Sec protein translocase complex, which is composed of at least SecY and SecE.</text>
</comment>
<dbReference type="NCBIfam" id="TIGR00967">
    <property type="entry name" value="3a0501s007"/>
    <property type="match status" value="1"/>
</dbReference>
<dbReference type="PROSITE" id="PS00756">
    <property type="entry name" value="SECY_2"/>
    <property type="match status" value="1"/>
</dbReference>
<keyword evidence="6 12" id="KW-1133">Transmembrane helix</keyword>
<dbReference type="EMBL" id="MK798155">
    <property type="protein sequence ID" value="QQP22395.1"/>
    <property type="molecule type" value="Genomic_DNA"/>
</dbReference>
<evidence type="ECO:0000256" key="6">
    <source>
        <dbReference type="ARBA" id="ARBA00022989"/>
    </source>
</evidence>
<feature type="transmembrane region" description="Helical" evidence="12">
    <location>
        <begin position="258"/>
        <end position="279"/>
    </location>
</feature>
<dbReference type="FunFam" id="1.10.3370.10:FF:000001">
    <property type="entry name" value="Preprotein translocase subunit SecY"/>
    <property type="match status" value="1"/>
</dbReference>
<evidence type="ECO:0000313" key="15">
    <source>
        <dbReference type="EMBL" id="QQP22395.1"/>
    </source>
</evidence>
<evidence type="ECO:0000256" key="12">
    <source>
        <dbReference type="HAMAP-Rule" id="MF_01465"/>
    </source>
</evidence>
<geneLocation type="chloroplast" evidence="15"/>
<dbReference type="SUPFAM" id="SSF103491">
    <property type="entry name" value="Preprotein translocase SecY subunit"/>
    <property type="match status" value="1"/>
</dbReference>
<keyword evidence="15" id="KW-0934">Plastid</keyword>
<dbReference type="GO" id="GO:0065002">
    <property type="term" value="P:intracellular protein transmembrane transport"/>
    <property type="evidence" value="ECO:0007669"/>
    <property type="project" value="UniProtKB-UniRule"/>
</dbReference>
<reference evidence="15" key="1">
    <citation type="journal article" date="2019" name="Mitochondrial DNA Part B Resour">
        <title>The complete plastid genome of a marine microalgae Cryptophyceae sp. CCMP2293 (Cryptophyta).</title>
        <authorList>
            <person name="Xu K."/>
            <person name="Hu S."/>
            <person name="Tang X."/>
        </authorList>
    </citation>
    <scope>NUCLEOTIDE SEQUENCE</scope>
</reference>
<dbReference type="InterPro" id="IPR026593">
    <property type="entry name" value="SecY"/>
</dbReference>
<evidence type="ECO:0000256" key="9">
    <source>
        <dbReference type="ARBA" id="ARBA00023136"/>
    </source>
</evidence>
<dbReference type="GO" id="GO:0006605">
    <property type="term" value="P:protein targeting"/>
    <property type="evidence" value="ECO:0007669"/>
    <property type="project" value="UniProtKB-UniRule"/>
</dbReference>
<dbReference type="PROSITE" id="PS00755">
    <property type="entry name" value="SECY_1"/>
    <property type="match status" value="1"/>
</dbReference>
<evidence type="ECO:0000256" key="10">
    <source>
        <dbReference type="ARBA" id="ARBA00039733"/>
    </source>
</evidence>
<feature type="transmembrane region" description="Helical" evidence="12">
    <location>
        <begin position="202"/>
        <end position="223"/>
    </location>
</feature>
<feature type="transmembrane region" description="Helical" evidence="12">
    <location>
        <begin position="21"/>
        <end position="38"/>
    </location>
</feature>
<feature type="transmembrane region" description="Helical" evidence="12">
    <location>
        <begin position="143"/>
        <end position="161"/>
    </location>
</feature>
<keyword evidence="8 12" id="KW-0793">Thylakoid</keyword>
<keyword evidence="3 12" id="KW-0813">Transport</keyword>
<dbReference type="HAMAP" id="MF_01465">
    <property type="entry name" value="SecY"/>
    <property type="match status" value="1"/>
</dbReference>
<protein>
    <recommendedName>
        <fullName evidence="10 12">Protein translocase subunit SecY</fullName>
    </recommendedName>
</protein>
<feature type="transmembrane region" description="Helical" evidence="12">
    <location>
        <begin position="112"/>
        <end position="131"/>
    </location>
</feature>
<keyword evidence="4 12" id="KW-0812">Transmembrane</keyword>
<name>A0A7T8G4P4_9CRYP</name>
<feature type="transmembrane region" description="Helical" evidence="12">
    <location>
        <begin position="299"/>
        <end position="321"/>
    </location>
</feature>
<feature type="transmembrane region" description="Helical" evidence="12">
    <location>
        <begin position="173"/>
        <end position="190"/>
    </location>
</feature>
<keyword evidence="7 12" id="KW-0811">Translocation</keyword>
<comment type="subcellular location">
    <subcellularLocation>
        <location evidence="1 13">Membrane</location>
        <topology evidence="1 13">Multi-pass membrane protein</topology>
    </subcellularLocation>
    <subcellularLocation>
        <location evidence="12">Plastid</location>
        <location evidence="12">Chloroplast thylakoid membrane</location>
        <topology evidence="12">Multi-pass membrane protein</topology>
    </subcellularLocation>
</comment>
<evidence type="ECO:0000256" key="1">
    <source>
        <dbReference type="ARBA" id="ARBA00004141"/>
    </source>
</evidence>
<evidence type="ECO:0000256" key="8">
    <source>
        <dbReference type="ARBA" id="ARBA00023078"/>
    </source>
</evidence>
<proteinExistence type="inferred from homology"/>
<evidence type="ECO:0000256" key="3">
    <source>
        <dbReference type="ARBA" id="ARBA00022448"/>
    </source>
</evidence>
<comment type="similarity">
    <text evidence="2 12 14">Belongs to the SecY/SEC61-alpha family.</text>
</comment>
<dbReference type="PANTHER" id="PTHR10906">
    <property type="entry name" value="SECY/SEC61-ALPHA FAMILY MEMBER"/>
    <property type="match status" value="1"/>
</dbReference>
<sequence>MQTTRKSIKKQTIENRISLTLILLVLSRLGTFIPVPGVDHDAFYQSISSNPIVGFLNIFSGGGFASIGIFALGIVPYINASIVIQLATTSIPSLEKLQKEEGESGRQKISQITRYIALFWACIQSLGVSFWVRPYVFNWDTQFVIQMTLALTAGSMMIMWFSEQITEKGVGNGPSLLIFINIVAGLPKLIQQQSQGVVSTSQITELLVLVSIFLLMIIGIIFIQEGTRRIPVVSARQLGKGQVENKTSYLPLRLNQGGVMPIIFSSAILVVPAYLAQIINIPSVVQILTLLSPNSPNKSIYLVFYFLLILFFSYFYSSLVINPNDVSKNLKKMESSIPGVRPGKATTDYLQKTLNRLTFLGALFLAFIAVIPSIIENITNISTFKGLGATSLLILVGVAIDTAKQVQTYLIAKNYENIMR</sequence>
<evidence type="ECO:0000256" key="7">
    <source>
        <dbReference type="ARBA" id="ARBA00023010"/>
    </source>
</evidence>
<dbReference type="PRINTS" id="PR00303">
    <property type="entry name" value="SECYTRNLCASE"/>
</dbReference>
<dbReference type="InterPro" id="IPR030659">
    <property type="entry name" value="SecY_CS"/>
</dbReference>
<evidence type="ECO:0000256" key="13">
    <source>
        <dbReference type="RuleBase" id="RU003484"/>
    </source>
</evidence>
<evidence type="ECO:0000256" key="11">
    <source>
        <dbReference type="ARBA" id="ARBA00055151"/>
    </source>
</evidence>
<dbReference type="Gene3D" id="1.10.3370.10">
    <property type="entry name" value="SecY subunit domain"/>
    <property type="match status" value="1"/>
</dbReference>
<feature type="transmembrane region" description="Helical" evidence="12">
    <location>
        <begin position="357"/>
        <end position="375"/>
    </location>
</feature>
<evidence type="ECO:0000256" key="5">
    <source>
        <dbReference type="ARBA" id="ARBA00022927"/>
    </source>
</evidence>
<evidence type="ECO:0000256" key="14">
    <source>
        <dbReference type="RuleBase" id="RU004349"/>
    </source>
</evidence>
<evidence type="ECO:0000256" key="2">
    <source>
        <dbReference type="ARBA" id="ARBA00005751"/>
    </source>
</evidence>
<dbReference type="InterPro" id="IPR023201">
    <property type="entry name" value="SecY_dom_sf"/>
</dbReference>
<feature type="transmembrane region" description="Helical" evidence="12">
    <location>
        <begin position="381"/>
        <end position="400"/>
    </location>
</feature>
<dbReference type="AlphaFoldDB" id="A0A7T8G4P4"/>
<evidence type="ECO:0000256" key="4">
    <source>
        <dbReference type="ARBA" id="ARBA00022692"/>
    </source>
</evidence>
<comment type="function">
    <text evidence="11 12">The central subunit of the protein translocation channel SecYE. Consists of two halves formed by TMs 1-5 and 6-10. These two domains form a lateral gate at the front which open onto the bilayer between TMs 2 and 7, and are clamped together by SecE at the back. The channel is closed by both a pore ring composed of hydrophobic SecY resides and a short helix (helix 2A) on the extracellular side of the membrane which forms a plug.</text>
</comment>